<proteinExistence type="predicted"/>
<dbReference type="InterPro" id="IPR037171">
    <property type="entry name" value="NagB/RpiA_transferase-like"/>
</dbReference>
<dbReference type="InterPro" id="IPR036390">
    <property type="entry name" value="WH_DNA-bd_sf"/>
</dbReference>
<dbReference type="AlphaFoldDB" id="A0A2N0YXD5"/>
<dbReference type="PRINTS" id="PR00037">
    <property type="entry name" value="HTHLACR"/>
</dbReference>
<organism evidence="5 6">
    <name type="scientific">Niallia nealsonii</name>
    <dbReference type="NCBI Taxonomy" id="115979"/>
    <lineage>
        <taxon>Bacteria</taxon>
        <taxon>Bacillati</taxon>
        <taxon>Bacillota</taxon>
        <taxon>Bacilli</taxon>
        <taxon>Bacillales</taxon>
        <taxon>Bacillaceae</taxon>
        <taxon>Niallia</taxon>
    </lineage>
</organism>
<gene>
    <name evidence="5" type="ORF">CWS01_20020</name>
</gene>
<feature type="domain" description="HTH deoR-type" evidence="4">
    <location>
        <begin position="3"/>
        <end position="58"/>
    </location>
</feature>
<protein>
    <submittedName>
        <fullName evidence="5">DeoR/GlpR transcriptional regulator</fullName>
    </submittedName>
</protein>
<keyword evidence="3" id="KW-0804">Transcription</keyword>
<dbReference type="SMART" id="SM00420">
    <property type="entry name" value="HTH_DEOR"/>
    <property type="match status" value="1"/>
</dbReference>
<evidence type="ECO:0000256" key="3">
    <source>
        <dbReference type="ARBA" id="ARBA00023163"/>
    </source>
</evidence>
<evidence type="ECO:0000313" key="5">
    <source>
        <dbReference type="EMBL" id="PKG21912.1"/>
    </source>
</evidence>
<keyword evidence="6" id="KW-1185">Reference proteome</keyword>
<dbReference type="SMART" id="SM01134">
    <property type="entry name" value="DeoRC"/>
    <property type="match status" value="1"/>
</dbReference>
<dbReference type="InterPro" id="IPR001034">
    <property type="entry name" value="DeoR_HTH"/>
</dbReference>
<dbReference type="InterPro" id="IPR018356">
    <property type="entry name" value="Tscrpt_reg_HTH_DeoR_CS"/>
</dbReference>
<evidence type="ECO:0000256" key="1">
    <source>
        <dbReference type="ARBA" id="ARBA00023015"/>
    </source>
</evidence>
<dbReference type="Gene3D" id="1.10.10.10">
    <property type="entry name" value="Winged helix-like DNA-binding domain superfamily/Winged helix DNA-binding domain"/>
    <property type="match status" value="1"/>
</dbReference>
<sequence length="250" mass="28040">MSTELRLKKISELIMKRGSLSVQELVDEFQVSDMTIRRDLQKLEQSGMFERFHGGIRHVSEESPVQRERQFIDEKKKIAEYCLTLISSNDTIILDSGTTTNYIASGLAESLLENVTVITNSLTTAYPLRYAQNISLFMAGGEFRQNSQAFLGGGTKSFLEGLYVNKAFIATSGVTESGFSVFHFSDAEIKQTMIKSSEETYMIADASKFGKRSMNLFSPLESVDMIITDNSLSDYWLSIVEKKGVKLIKV</sequence>
<dbReference type="Gene3D" id="3.40.50.1360">
    <property type="match status" value="1"/>
</dbReference>
<dbReference type="SUPFAM" id="SSF100950">
    <property type="entry name" value="NagB/RpiA/CoA transferase-like"/>
    <property type="match status" value="1"/>
</dbReference>
<keyword evidence="2" id="KW-0238">DNA-binding</keyword>
<dbReference type="PANTHER" id="PTHR30363:SF44">
    <property type="entry name" value="AGA OPERON TRANSCRIPTIONAL REPRESSOR-RELATED"/>
    <property type="match status" value="1"/>
</dbReference>
<dbReference type="Pfam" id="PF08220">
    <property type="entry name" value="HTH_DeoR"/>
    <property type="match status" value="1"/>
</dbReference>
<evidence type="ECO:0000256" key="2">
    <source>
        <dbReference type="ARBA" id="ARBA00023125"/>
    </source>
</evidence>
<name>A0A2N0YXD5_9BACI</name>
<dbReference type="RefSeq" id="WP_101178973.1">
    <property type="nucleotide sequence ID" value="NZ_PISE01000054.1"/>
</dbReference>
<comment type="caution">
    <text evidence="5">The sequence shown here is derived from an EMBL/GenBank/DDBJ whole genome shotgun (WGS) entry which is preliminary data.</text>
</comment>
<dbReference type="GO" id="GO:0003700">
    <property type="term" value="F:DNA-binding transcription factor activity"/>
    <property type="evidence" value="ECO:0007669"/>
    <property type="project" value="InterPro"/>
</dbReference>
<evidence type="ECO:0000313" key="6">
    <source>
        <dbReference type="Proteomes" id="UP000233375"/>
    </source>
</evidence>
<dbReference type="InterPro" id="IPR036388">
    <property type="entry name" value="WH-like_DNA-bd_sf"/>
</dbReference>
<dbReference type="PROSITE" id="PS51000">
    <property type="entry name" value="HTH_DEOR_2"/>
    <property type="match status" value="1"/>
</dbReference>
<evidence type="ECO:0000259" key="4">
    <source>
        <dbReference type="PROSITE" id="PS51000"/>
    </source>
</evidence>
<dbReference type="Proteomes" id="UP000233375">
    <property type="component" value="Unassembled WGS sequence"/>
</dbReference>
<dbReference type="InterPro" id="IPR050313">
    <property type="entry name" value="Carb_Metab_HTH_regulators"/>
</dbReference>
<dbReference type="InterPro" id="IPR014036">
    <property type="entry name" value="DeoR-like_C"/>
</dbReference>
<dbReference type="SUPFAM" id="SSF46785">
    <property type="entry name" value="Winged helix' DNA-binding domain"/>
    <property type="match status" value="1"/>
</dbReference>
<dbReference type="EMBL" id="PISE01000054">
    <property type="protein sequence ID" value="PKG21912.1"/>
    <property type="molecule type" value="Genomic_DNA"/>
</dbReference>
<accession>A0A2N0YXD5</accession>
<keyword evidence="1" id="KW-0805">Transcription regulation</keyword>
<dbReference type="PANTHER" id="PTHR30363">
    <property type="entry name" value="HTH-TYPE TRANSCRIPTIONAL REGULATOR SRLR-RELATED"/>
    <property type="match status" value="1"/>
</dbReference>
<dbReference type="OrthoDB" id="9798651at2"/>
<dbReference type="Pfam" id="PF00455">
    <property type="entry name" value="DeoRC"/>
    <property type="match status" value="1"/>
</dbReference>
<dbReference type="GO" id="GO:0003677">
    <property type="term" value="F:DNA binding"/>
    <property type="evidence" value="ECO:0007669"/>
    <property type="project" value="UniProtKB-KW"/>
</dbReference>
<reference evidence="5 6" key="1">
    <citation type="journal article" date="2003" name="Int. J. Syst. Evol. Microbiol.">
        <title>Bacillus nealsonii sp. nov., isolated from a spacecraft-assembly facility, whose spores are gamma-radiation resistant.</title>
        <authorList>
            <person name="Venkateswaran K."/>
            <person name="Kempf M."/>
            <person name="Chen F."/>
            <person name="Satomi M."/>
            <person name="Nicholson W."/>
            <person name="Kern R."/>
        </authorList>
    </citation>
    <scope>NUCLEOTIDE SEQUENCE [LARGE SCALE GENOMIC DNA]</scope>
    <source>
        <strain evidence="5 6">FO-92</strain>
    </source>
</reference>
<dbReference type="PROSITE" id="PS00894">
    <property type="entry name" value="HTH_DEOR_1"/>
    <property type="match status" value="1"/>
</dbReference>